<dbReference type="UniPathway" id="UPA00834">
    <property type="reaction ID" value="UER00712"/>
</dbReference>
<comment type="function">
    <text evidence="14">Converts heme B (protoheme IX) to heme O by substitution of the vinyl group on carbon 2 of heme B porphyrin ring with a hydroxyethyl farnesyl side group.</text>
</comment>
<dbReference type="CDD" id="cd13957">
    <property type="entry name" value="PT_UbiA_Cox10"/>
    <property type="match status" value="1"/>
</dbReference>
<evidence type="ECO:0000256" key="2">
    <source>
        <dbReference type="ARBA" id="ARBA00004919"/>
    </source>
</evidence>
<evidence type="ECO:0000256" key="13">
    <source>
        <dbReference type="ARBA" id="ARBA00047690"/>
    </source>
</evidence>
<accession>A0A060JCL1</accession>
<keyword evidence="8 14" id="KW-0350">Heme biosynthesis</keyword>
<keyword evidence="9 14" id="KW-0472">Membrane</keyword>
<dbReference type="HAMAP" id="MF_00154">
    <property type="entry name" value="CyoE_CtaB"/>
    <property type="match status" value="1"/>
</dbReference>
<feature type="transmembrane region" description="Helical" evidence="14">
    <location>
        <begin position="252"/>
        <end position="273"/>
    </location>
</feature>
<dbReference type="PATRIC" id="fig|529884.3.peg.750"/>
<keyword evidence="7 14" id="KW-1133">Transmembrane helix</keyword>
<keyword evidence="6 14" id="KW-0812">Transmembrane</keyword>
<comment type="pathway">
    <text evidence="2 14">Porphyrin-containing compound metabolism; heme O biosynthesis; heme O from protoheme: step 1/1.</text>
</comment>
<dbReference type="NCBIfam" id="NF003349">
    <property type="entry name" value="PRK04375.1-2"/>
    <property type="match status" value="1"/>
</dbReference>
<evidence type="ECO:0000256" key="6">
    <source>
        <dbReference type="ARBA" id="ARBA00022692"/>
    </source>
</evidence>
<dbReference type="InterPro" id="IPR030470">
    <property type="entry name" value="UbiA_prenylTrfase_CS"/>
</dbReference>
<evidence type="ECO:0000313" key="16">
    <source>
        <dbReference type="Proteomes" id="UP000067708"/>
    </source>
</evidence>
<dbReference type="NCBIfam" id="TIGR01473">
    <property type="entry name" value="cyoE_ctaB"/>
    <property type="match status" value="1"/>
</dbReference>
<evidence type="ECO:0000256" key="14">
    <source>
        <dbReference type="HAMAP-Rule" id="MF_00154"/>
    </source>
</evidence>
<dbReference type="HOGENOM" id="CLU_029631_0_1_11"/>
<feature type="transmembrane region" description="Helical" evidence="14">
    <location>
        <begin position="102"/>
        <end position="122"/>
    </location>
</feature>
<dbReference type="EMBL" id="CP007490">
    <property type="protein sequence ID" value="AIC47591.1"/>
    <property type="molecule type" value="Genomic_DNA"/>
</dbReference>
<evidence type="ECO:0000256" key="8">
    <source>
        <dbReference type="ARBA" id="ARBA00023133"/>
    </source>
</evidence>
<comment type="similarity">
    <text evidence="14">Belongs to the UbiA prenyltransferase family. Protoheme IX farnesyltransferase subfamily.</text>
</comment>
<dbReference type="PROSITE" id="PS00943">
    <property type="entry name" value="UBIA"/>
    <property type="match status" value="1"/>
</dbReference>
<evidence type="ECO:0000256" key="11">
    <source>
        <dbReference type="ARBA" id="ARBA00040810"/>
    </source>
</evidence>
<feature type="transmembrane region" description="Helical" evidence="14">
    <location>
        <begin position="35"/>
        <end position="51"/>
    </location>
</feature>
<keyword evidence="5 14" id="KW-0808">Transferase</keyword>
<comment type="miscellaneous">
    <text evidence="14">Carbon 2 of the heme B porphyrin ring is defined according to the Fischer nomenclature.</text>
</comment>
<dbReference type="STRING" id="529884.Rhola_00007880"/>
<reference evidence="15 16" key="1">
    <citation type="journal article" date="2014" name="Int. J. Syst. Evol. Microbiol.">
        <title>Rhodoluna lacicola gen. nov., sp. nov., a planktonic freshwater bacterium with stream-lined genome.</title>
        <authorList>
            <person name="Hahn M."/>
            <person name="Schmidt J."/>
            <person name="Taipale S.J."/>
            <person name="Doolittle W.F."/>
            <person name="Koll U."/>
        </authorList>
    </citation>
    <scope>NUCLEOTIDE SEQUENCE [LARGE SCALE GENOMIC DNA]</scope>
    <source>
        <strain evidence="15 16">MWH-Ta8</strain>
    </source>
</reference>
<dbReference type="AlphaFoldDB" id="A0A060JCL1"/>
<evidence type="ECO:0000256" key="1">
    <source>
        <dbReference type="ARBA" id="ARBA00004651"/>
    </source>
</evidence>
<evidence type="ECO:0000256" key="9">
    <source>
        <dbReference type="ARBA" id="ARBA00023136"/>
    </source>
</evidence>
<dbReference type="Proteomes" id="UP000067708">
    <property type="component" value="Chromosome"/>
</dbReference>
<dbReference type="InterPro" id="IPR000537">
    <property type="entry name" value="UbiA_prenyltransferase"/>
</dbReference>
<sequence>MANQTKTPTQSNPIGTRVSFGAKAKAYFALTKPRVIELLLITTLPTMILAQRGIPDLWLVLATLIGGAFSAGSANAFNCFIDTDIDKIMGRTKNRPLVTGQLSPREALVFSWTLGVASVIWLGLLVNWLASLISLAALLFYVLIYTLVLKRRTPQNIVWGGAAGAAPVLIGWAAVTGEVSAAAWVLFLVIFLWTPPHYWPLSVKYKNDYAMAKVPMLPVVRNTKTVVQQILIYAWAVGFSTLLLIPVAQMGLIYSVTALAGSVWFIVAAYRLYKEGQNGELAKPMNLFHLSNLYLTALFVAVAIDVLVNIQL</sequence>
<gene>
    <name evidence="14" type="primary">ctaB</name>
    <name evidence="15" type="ORF">Rhola_00007880</name>
</gene>
<dbReference type="EC" id="2.5.1.141" evidence="3 14"/>
<dbReference type="PANTHER" id="PTHR43448">
    <property type="entry name" value="PROTOHEME IX FARNESYLTRANSFERASE, MITOCHONDRIAL"/>
    <property type="match status" value="1"/>
</dbReference>
<keyword evidence="4 14" id="KW-1003">Cell membrane</keyword>
<evidence type="ECO:0000256" key="5">
    <source>
        <dbReference type="ARBA" id="ARBA00022679"/>
    </source>
</evidence>
<dbReference type="PANTHER" id="PTHR43448:SF7">
    <property type="entry name" value="4-HYDROXYBENZOATE SOLANESYLTRANSFERASE"/>
    <property type="match status" value="1"/>
</dbReference>
<evidence type="ECO:0000256" key="10">
    <source>
        <dbReference type="ARBA" id="ARBA00030253"/>
    </source>
</evidence>
<dbReference type="Gene3D" id="1.10.357.140">
    <property type="entry name" value="UbiA prenyltransferase"/>
    <property type="match status" value="1"/>
</dbReference>
<evidence type="ECO:0000256" key="3">
    <source>
        <dbReference type="ARBA" id="ARBA00012292"/>
    </source>
</evidence>
<comment type="catalytic activity">
    <reaction evidence="13 14">
        <text>heme b + (2E,6E)-farnesyl diphosphate + H2O = Fe(II)-heme o + diphosphate</text>
        <dbReference type="Rhea" id="RHEA:28070"/>
        <dbReference type="ChEBI" id="CHEBI:15377"/>
        <dbReference type="ChEBI" id="CHEBI:33019"/>
        <dbReference type="ChEBI" id="CHEBI:60344"/>
        <dbReference type="ChEBI" id="CHEBI:60530"/>
        <dbReference type="ChEBI" id="CHEBI:175763"/>
        <dbReference type="EC" id="2.5.1.141"/>
    </reaction>
</comment>
<feature type="transmembrane region" description="Helical" evidence="14">
    <location>
        <begin position="57"/>
        <end position="81"/>
    </location>
</feature>
<feature type="transmembrane region" description="Helical" evidence="14">
    <location>
        <begin position="293"/>
        <end position="310"/>
    </location>
</feature>
<dbReference type="OrthoDB" id="9814417at2"/>
<keyword evidence="16" id="KW-1185">Reference proteome</keyword>
<dbReference type="InterPro" id="IPR006369">
    <property type="entry name" value="Protohaem_IX_farnesylTrfase"/>
</dbReference>
<dbReference type="eggNOG" id="COG0109">
    <property type="taxonomic scope" value="Bacteria"/>
</dbReference>
<protein>
    <recommendedName>
        <fullName evidence="11 14">Protoheme IX farnesyltransferase</fullName>
        <ecNumber evidence="3 14">2.5.1.141</ecNumber>
    </recommendedName>
    <alternativeName>
        <fullName evidence="12 14">Heme B farnesyltransferase</fullName>
    </alternativeName>
    <alternativeName>
        <fullName evidence="10 14">Heme O synthase</fullName>
    </alternativeName>
</protein>
<dbReference type="GO" id="GO:0008495">
    <property type="term" value="F:protoheme IX farnesyltransferase activity"/>
    <property type="evidence" value="ECO:0007669"/>
    <property type="project" value="UniProtKB-UniRule"/>
</dbReference>
<feature type="transmembrane region" description="Helical" evidence="14">
    <location>
        <begin position="169"/>
        <end position="193"/>
    </location>
</feature>
<evidence type="ECO:0000256" key="7">
    <source>
        <dbReference type="ARBA" id="ARBA00022989"/>
    </source>
</evidence>
<dbReference type="GO" id="GO:0048034">
    <property type="term" value="P:heme O biosynthetic process"/>
    <property type="evidence" value="ECO:0007669"/>
    <property type="project" value="UniProtKB-UniRule"/>
</dbReference>
<evidence type="ECO:0000313" key="15">
    <source>
        <dbReference type="EMBL" id="AIC47591.1"/>
    </source>
</evidence>
<dbReference type="FunFam" id="1.10.357.140:FF:000001">
    <property type="entry name" value="Protoheme IX farnesyltransferase"/>
    <property type="match status" value="1"/>
</dbReference>
<proteinExistence type="inferred from homology"/>
<dbReference type="Pfam" id="PF01040">
    <property type="entry name" value="UbiA"/>
    <property type="match status" value="1"/>
</dbReference>
<dbReference type="KEGG" id="rla:Rhola_00007880"/>
<dbReference type="InterPro" id="IPR044878">
    <property type="entry name" value="UbiA_sf"/>
</dbReference>
<name>A0A060JCL1_9MICO</name>
<feature type="transmembrane region" description="Helical" evidence="14">
    <location>
        <begin position="128"/>
        <end position="148"/>
    </location>
</feature>
<evidence type="ECO:0000256" key="12">
    <source>
        <dbReference type="ARBA" id="ARBA00042475"/>
    </source>
</evidence>
<evidence type="ECO:0000256" key="4">
    <source>
        <dbReference type="ARBA" id="ARBA00022475"/>
    </source>
</evidence>
<dbReference type="GO" id="GO:0005886">
    <property type="term" value="C:plasma membrane"/>
    <property type="evidence" value="ECO:0007669"/>
    <property type="project" value="UniProtKB-SubCell"/>
</dbReference>
<dbReference type="RefSeq" id="WP_084321379.1">
    <property type="nucleotide sequence ID" value="NZ_CP007490.1"/>
</dbReference>
<organism evidence="15 16">
    <name type="scientific">Rhodoluna lacicola</name>
    <dbReference type="NCBI Taxonomy" id="529884"/>
    <lineage>
        <taxon>Bacteria</taxon>
        <taxon>Bacillati</taxon>
        <taxon>Actinomycetota</taxon>
        <taxon>Actinomycetes</taxon>
        <taxon>Micrococcales</taxon>
        <taxon>Microbacteriaceae</taxon>
        <taxon>Luna cluster</taxon>
        <taxon>Luna-1 subcluster</taxon>
        <taxon>Rhodoluna</taxon>
    </lineage>
</organism>
<comment type="subcellular location">
    <subcellularLocation>
        <location evidence="1 14">Cell membrane</location>
        <topology evidence="1 14">Multi-pass membrane protein</topology>
    </subcellularLocation>
</comment>
<feature type="transmembrane region" description="Helical" evidence="14">
    <location>
        <begin position="226"/>
        <end position="245"/>
    </location>
</feature>